<dbReference type="Gene3D" id="1.10.8.200">
    <property type="entry name" value="Replisome organizer (g39p helicase loader/inhibitor protein)"/>
    <property type="match status" value="1"/>
</dbReference>
<evidence type="ECO:0000313" key="3">
    <source>
        <dbReference type="Proteomes" id="UP001235343"/>
    </source>
</evidence>
<evidence type="ECO:0000313" key="2">
    <source>
        <dbReference type="EMBL" id="MDL4839499.1"/>
    </source>
</evidence>
<feature type="compositionally biased region" description="Low complexity" evidence="1">
    <location>
        <begin position="93"/>
        <end position="105"/>
    </location>
</feature>
<feature type="compositionally biased region" description="Basic and acidic residues" evidence="1">
    <location>
        <begin position="83"/>
        <end position="92"/>
    </location>
</feature>
<comment type="caution">
    <text evidence="2">The sequence shown here is derived from an EMBL/GenBank/DDBJ whole genome shotgun (WGS) entry which is preliminary data.</text>
</comment>
<keyword evidence="3" id="KW-1185">Reference proteome</keyword>
<protein>
    <recommendedName>
        <fullName evidence="4">Replicative helicase inhibitor G39P N-terminal domain-containing protein</fullName>
    </recommendedName>
</protein>
<dbReference type="RefSeq" id="WP_285930372.1">
    <property type="nucleotide sequence ID" value="NZ_JASTZU010000016.1"/>
</dbReference>
<organism evidence="2 3">
    <name type="scientific">Aquibacillus rhizosphaerae</name>
    <dbReference type="NCBI Taxonomy" id="3051431"/>
    <lineage>
        <taxon>Bacteria</taxon>
        <taxon>Bacillati</taxon>
        <taxon>Bacillota</taxon>
        <taxon>Bacilli</taxon>
        <taxon>Bacillales</taxon>
        <taxon>Bacillaceae</taxon>
        <taxon>Aquibacillus</taxon>
    </lineage>
</organism>
<dbReference type="Proteomes" id="UP001235343">
    <property type="component" value="Unassembled WGS sequence"/>
</dbReference>
<reference evidence="2 3" key="1">
    <citation type="submission" date="2023-06" db="EMBL/GenBank/DDBJ databases">
        <title>Aquibacillus rhizosphaerae LR5S19.</title>
        <authorList>
            <person name="Sun J.-Q."/>
        </authorList>
    </citation>
    <scope>NUCLEOTIDE SEQUENCE [LARGE SCALE GENOMIC DNA]</scope>
    <source>
        <strain evidence="2 3">LR5S19</strain>
    </source>
</reference>
<gene>
    <name evidence="2" type="ORF">QQS35_03365</name>
</gene>
<evidence type="ECO:0000256" key="1">
    <source>
        <dbReference type="SAM" id="MobiDB-lite"/>
    </source>
</evidence>
<accession>A0ABT7L0X4</accession>
<sequence>MNENQAFEVLDTIAELYPKYGITKRKVNILLPQLKLMDYNNVLEKLSAYAADYPYPPTLAEIAAYPPATNIYLEQMRQWKREAAQVPEERRSGSSNSNSTHFSRR</sequence>
<evidence type="ECO:0008006" key="4">
    <source>
        <dbReference type="Google" id="ProtNLM"/>
    </source>
</evidence>
<dbReference type="EMBL" id="JASTZU010000016">
    <property type="protein sequence ID" value="MDL4839499.1"/>
    <property type="molecule type" value="Genomic_DNA"/>
</dbReference>
<name>A0ABT7L0X4_9BACI</name>
<proteinExistence type="predicted"/>
<feature type="region of interest" description="Disordered" evidence="1">
    <location>
        <begin position="83"/>
        <end position="105"/>
    </location>
</feature>